<dbReference type="EMBL" id="CP001392">
    <property type="protein sequence ID" value="ACM31933.1"/>
    <property type="molecule type" value="Genomic_DNA"/>
</dbReference>
<proteinExistence type="predicted"/>
<dbReference type="Gene3D" id="3.30.420.150">
    <property type="entry name" value="Exopolyphosphatase. Domain 2"/>
    <property type="match status" value="1"/>
</dbReference>
<accession>A0A9J9U9W3</accession>
<protein>
    <submittedName>
        <fullName evidence="1">Uncharacterized protein</fullName>
    </submittedName>
</protein>
<gene>
    <name evidence="1" type="ordered locus">Dtpsy_0449</name>
</gene>
<name>A0A9J9U9W3_ACIET</name>
<dbReference type="KEGG" id="dia:Dtpsy_0449"/>
<dbReference type="Proteomes" id="UP000000450">
    <property type="component" value="Chromosome"/>
</dbReference>
<dbReference type="InterPro" id="IPR043129">
    <property type="entry name" value="ATPase_NBD"/>
</dbReference>
<evidence type="ECO:0000313" key="1">
    <source>
        <dbReference type="EMBL" id="ACM31933.1"/>
    </source>
</evidence>
<dbReference type="AlphaFoldDB" id="A0A9J9U9W3"/>
<keyword evidence="2" id="KW-1185">Reference proteome</keyword>
<organism evidence="1 2">
    <name type="scientific">Acidovorax ebreus (strain TPSY)</name>
    <name type="common">Diaphorobacter sp. (strain TPSY)</name>
    <dbReference type="NCBI Taxonomy" id="535289"/>
    <lineage>
        <taxon>Bacteria</taxon>
        <taxon>Pseudomonadati</taxon>
        <taxon>Pseudomonadota</taxon>
        <taxon>Betaproteobacteria</taxon>
        <taxon>Burkholderiales</taxon>
        <taxon>Comamonadaceae</taxon>
        <taxon>Diaphorobacter</taxon>
    </lineage>
</organism>
<evidence type="ECO:0000313" key="2">
    <source>
        <dbReference type="Proteomes" id="UP000000450"/>
    </source>
</evidence>
<reference evidence="1 2" key="1">
    <citation type="journal article" date="2010" name="J. Bacteriol.">
        <title>Completed genome sequence of the anaerobic iron-oxidizing bacterium Acidovorax ebreus strain TPSY.</title>
        <authorList>
            <person name="Byrne-Bailey K.G."/>
            <person name="Weber K.A."/>
            <person name="Chair A.H."/>
            <person name="Bose S."/>
            <person name="Knox T."/>
            <person name="Spanbauer T.L."/>
            <person name="Chertkov O."/>
            <person name="Coates J.D."/>
        </authorList>
    </citation>
    <scope>NUCLEOTIDE SEQUENCE [LARGE SCALE GENOMIC DNA]</scope>
    <source>
        <strain evidence="1 2">TPSY</strain>
    </source>
</reference>
<sequence length="205" mass="21328">MGGAARSPCRTIAAFPLPEGPMPQTPAPLSPEDAAALYQALRAEGMADALTTLHIGGAHTRLLSGAADAPALLRTLDIGARVTAATCFAHQPPTEADLEHAIMLVEDAVMPVRALLAPGSTLYTADGGIRQIALAAGLPAQPELHLSLEAVEDTFNRLAALSLGRPATQDTLAQDNAFAATLLILRECLHHLGFDHIVVRSDAVV</sequence>
<dbReference type="SUPFAM" id="SSF53067">
    <property type="entry name" value="Actin-like ATPase domain"/>
    <property type="match status" value="1"/>
</dbReference>